<feature type="repeat" description="WD" evidence="3">
    <location>
        <begin position="1155"/>
        <end position="1196"/>
    </location>
</feature>
<proteinExistence type="predicted"/>
<dbReference type="InterPro" id="IPR027417">
    <property type="entry name" value="P-loop_NTPase"/>
</dbReference>
<dbReference type="InterPro" id="IPR015943">
    <property type="entry name" value="WD40/YVTN_repeat-like_dom_sf"/>
</dbReference>
<evidence type="ECO:0000256" key="1">
    <source>
        <dbReference type="ARBA" id="ARBA00022574"/>
    </source>
</evidence>
<reference evidence="6" key="2">
    <citation type="submission" date="2015-01" db="EMBL/GenBank/DDBJ databases">
        <title>Evolutionary Origins and Diversification of the Mycorrhizal Mutualists.</title>
        <authorList>
            <consortium name="DOE Joint Genome Institute"/>
            <consortium name="Mycorrhizal Genomics Consortium"/>
            <person name="Kohler A."/>
            <person name="Kuo A."/>
            <person name="Nagy L.G."/>
            <person name="Floudas D."/>
            <person name="Copeland A."/>
            <person name="Barry K.W."/>
            <person name="Cichocki N."/>
            <person name="Veneault-Fourrey C."/>
            <person name="LaButti K."/>
            <person name="Lindquist E.A."/>
            <person name="Lipzen A."/>
            <person name="Lundell T."/>
            <person name="Morin E."/>
            <person name="Murat C."/>
            <person name="Riley R."/>
            <person name="Ohm R."/>
            <person name="Sun H."/>
            <person name="Tunlid A."/>
            <person name="Henrissat B."/>
            <person name="Grigoriev I.V."/>
            <person name="Hibbett D.S."/>
            <person name="Martin F."/>
        </authorList>
    </citation>
    <scope>NUCLEOTIDE SEQUENCE [LARGE SCALE GENOMIC DNA]</scope>
    <source>
        <strain evidence="6">UH-Slu-Lm8-n1</strain>
    </source>
</reference>
<dbReference type="PANTHER" id="PTHR44129">
    <property type="entry name" value="WD REPEAT-CONTAINING PROTEIN POP1"/>
    <property type="match status" value="1"/>
</dbReference>
<evidence type="ECO:0000313" key="5">
    <source>
        <dbReference type="EMBL" id="KIK36383.1"/>
    </source>
</evidence>
<dbReference type="InterPro" id="IPR019775">
    <property type="entry name" value="WD40_repeat_CS"/>
</dbReference>
<dbReference type="PROSITE" id="PS50294">
    <property type="entry name" value="WD_REPEATS_REGION"/>
    <property type="match status" value="13"/>
</dbReference>
<dbReference type="Pfam" id="PF00400">
    <property type="entry name" value="WD40"/>
    <property type="match status" value="14"/>
</dbReference>
<gene>
    <name evidence="5" type="ORF">CY34DRAFT_811336</name>
</gene>
<dbReference type="Pfam" id="PF24883">
    <property type="entry name" value="NPHP3_N"/>
    <property type="match status" value="1"/>
</dbReference>
<keyword evidence="6" id="KW-1185">Reference proteome</keyword>
<dbReference type="PROSITE" id="PS50082">
    <property type="entry name" value="WD_REPEATS_2"/>
    <property type="match status" value="14"/>
</dbReference>
<dbReference type="HOGENOM" id="CLU_000288_6_3_1"/>
<dbReference type="CDD" id="cd00200">
    <property type="entry name" value="WD40"/>
    <property type="match status" value="2"/>
</dbReference>
<feature type="non-terminal residue" evidence="5">
    <location>
        <position position="1430"/>
    </location>
</feature>
<reference evidence="5 6" key="1">
    <citation type="submission" date="2014-04" db="EMBL/GenBank/DDBJ databases">
        <authorList>
            <consortium name="DOE Joint Genome Institute"/>
            <person name="Kuo A."/>
            <person name="Ruytinx J."/>
            <person name="Rineau F."/>
            <person name="Colpaert J."/>
            <person name="Kohler A."/>
            <person name="Nagy L.G."/>
            <person name="Floudas D."/>
            <person name="Copeland A."/>
            <person name="Barry K.W."/>
            <person name="Cichocki N."/>
            <person name="Veneault-Fourrey C."/>
            <person name="LaButti K."/>
            <person name="Lindquist E.A."/>
            <person name="Lipzen A."/>
            <person name="Lundell T."/>
            <person name="Morin E."/>
            <person name="Murat C."/>
            <person name="Sun H."/>
            <person name="Tunlid A."/>
            <person name="Henrissat B."/>
            <person name="Grigoriev I.V."/>
            <person name="Hibbett D.S."/>
            <person name="Martin F."/>
            <person name="Nordberg H.P."/>
            <person name="Cantor M.N."/>
            <person name="Hua S.X."/>
        </authorList>
    </citation>
    <scope>NUCLEOTIDE SEQUENCE [LARGE SCALE GENOMIC DNA]</scope>
    <source>
        <strain evidence="5 6">UH-Slu-Lm8-n1</strain>
    </source>
</reference>
<feature type="repeat" description="WD" evidence="3">
    <location>
        <begin position="1241"/>
        <end position="1282"/>
    </location>
</feature>
<feature type="repeat" description="WD" evidence="3">
    <location>
        <begin position="905"/>
        <end position="930"/>
    </location>
</feature>
<keyword evidence="1 3" id="KW-0853">WD repeat</keyword>
<feature type="repeat" description="WD" evidence="3">
    <location>
        <begin position="941"/>
        <end position="982"/>
    </location>
</feature>
<evidence type="ECO:0000259" key="4">
    <source>
        <dbReference type="PROSITE" id="PS50837"/>
    </source>
</evidence>
<feature type="repeat" description="WD" evidence="3">
    <location>
        <begin position="819"/>
        <end position="860"/>
    </location>
</feature>
<accession>A0A0D0AWX0</accession>
<dbReference type="InParanoid" id="A0A0D0AWX0"/>
<evidence type="ECO:0000256" key="3">
    <source>
        <dbReference type="PROSITE-ProRule" id="PRU00221"/>
    </source>
</evidence>
<feature type="repeat" description="WD" evidence="3">
    <location>
        <begin position="862"/>
        <end position="903"/>
    </location>
</feature>
<dbReference type="SMART" id="SM00320">
    <property type="entry name" value="WD40"/>
    <property type="match status" value="14"/>
</dbReference>
<dbReference type="STRING" id="930992.A0A0D0AWX0"/>
<dbReference type="InterPro" id="IPR007111">
    <property type="entry name" value="NACHT_NTPase"/>
</dbReference>
<feature type="repeat" description="WD" evidence="3">
    <location>
        <begin position="984"/>
        <end position="1025"/>
    </location>
</feature>
<dbReference type="PROSITE" id="PS00678">
    <property type="entry name" value="WD_REPEATS_1"/>
    <property type="match status" value="7"/>
</dbReference>
<dbReference type="SUPFAM" id="SSF50998">
    <property type="entry name" value="Quinoprotein alcohol dehydrogenase-like"/>
    <property type="match status" value="1"/>
</dbReference>
<protein>
    <recommendedName>
        <fullName evidence="4">NACHT domain-containing protein</fullName>
    </recommendedName>
</protein>
<dbReference type="Gene3D" id="2.130.10.10">
    <property type="entry name" value="YVTN repeat-like/Quinoprotein amine dehydrogenase"/>
    <property type="match status" value="6"/>
</dbReference>
<feature type="repeat" description="WD" evidence="3">
    <location>
        <begin position="1027"/>
        <end position="1068"/>
    </location>
</feature>
<dbReference type="InterPro" id="IPR056884">
    <property type="entry name" value="NPHP3-like_N"/>
</dbReference>
<dbReference type="PROSITE" id="PS50837">
    <property type="entry name" value="NACHT"/>
    <property type="match status" value="1"/>
</dbReference>
<evidence type="ECO:0000313" key="6">
    <source>
        <dbReference type="Proteomes" id="UP000054485"/>
    </source>
</evidence>
<dbReference type="InterPro" id="IPR050349">
    <property type="entry name" value="WD_LIS1/nudF_dynein_reg"/>
</dbReference>
<keyword evidence="2" id="KW-0677">Repeat</keyword>
<feature type="repeat" description="WD" evidence="3">
    <location>
        <begin position="776"/>
        <end position="817"/>
    </location>
</feature>
<feature type="repeat" description="WD" evidence="3">
    <location>
        <begin position="1112"/>
        <end position="1153"/>
    </location>
</feature>
<dbReference type="InterPro" id="IPR001680">
    <property type="entry name" value="WD40_rpt"/>
</dbReference>
<evidence type="ECO:0000256" key="2">
    <source>
        <dbReference type="ARBA" id="ARBA00022737"/>
    </source>
</evidence>
<feature type="repeat" description="WD" evidence="3">
    <location>
        <begin position="1076"/>
        <end position="1102"/>
    </location>
</feature>
<dbReference type="Gene3D" id="3.40.50.300">
    <property type="entry name" value="P-loop containing nucleotide triphosphate hydrolases"/>
    <property type="match status" value="1"/>
</dbReference>
<feature type="domain" description="NACHT" evidence="4">
    <location>
        <begin position="183"/>
        <end position="338"/>
    </location>
</feature>
<dbReference type="InterPro" id="IPR011047">
    <property type="entry name" value="Quinoprotein_ADH-like_sf"/>
</dbReference>
<dbReference type="EMBL" id="KN835534">
    <property type="protein sequence ID" value="KIK36383.1"/>
    <property type="molecule type" value="Genomic_DNA"/>
</dbReference>
<dbReference type="OrthoDB" id="2658414at2759"/>
<feature type="non-terminal residue" evidence="5">
    <location>
        <position position="1"/>
    </location>
</feature>
<dbReference type="PRINTS" id="PR00320">
    <property type="entry name" value="GPROTEINBRPT"/>
</dbReference>
<feature type="repeat" description="WD" evidence="3">
    <location>
        <begin position="1198"/>
        <end position="1239"/>
    </location>
</feature>
<organism evidence="5 6">
    <name type="scientific">Suillus luteus UH-Slu-Lm8-n1</name>
    <dbReference type="NCBI Taxonomy" id="930992"/>
    <lineage>
        <taxon>Eukaryota</taxon>
        <taxon>Fungi</taxon>
        <taxon>Dikarya</taxon>
        <taxon>Basidiomycota</taxon>
        <taxon>Agaricomycotina</taxon>
        <taxon>Agaricomycetes</taxon>
        <taxon>Agaricomycetidae</taxon>
        <taxon>Boletales</taxon>
        <taxon>Suillineae</taxon>
        <taxon>Suillaceae</taxon>
        <taxon>Suillus</taxon>
    </lineage>
</organism>
<dbReference type="InterPro" id="IPR020472">
    <property type="entry name" value="WD40_PAC1"/>
</dbReference>
<dbReference type="SUPFAM" id="SSF82171">
    <property type="entry name" value="DPP6 N-terminal domain-like"/>
    <property type="match status" value="1"/>
</dbReference>
<name>A0A0D0AWX0_9AGAM</name>
<dbReference type="Proteomes" id="UP000054485">
    <property type="component" value="Unassembled WGS sequence"/>
</dbReference>
<feature type="repeat" description="WD" evidence="3">
    <location>
        <begin position="1284"/>
        <end position="1315"/>
    </location>
</feature>
<sequence>TLSNFVSQVHPYAKIALGVLSCASKMVIAQSDRDQAVHSLVDKLDQVYGFMIQDDTLSQISSMRGILGQISQQTLGCARFIRDYSETKSFWKRLGKDILAETNNEIKRFSDVLDALMQNFRDQVTRDVAIYTHHTGELLDLSGIIRAAGAGLDTRKQCLQGTRTKILSEITDWVNSTGDDVPRVLWLSGPAGKGKSAIAHTIANWFSDAGGLGSCYCFDRDREADRRHEKIFSTIAGDLADRDSGARRALADTVQHASALKTTADIIQQWQKLLVEPLQKLSESTVGPVVIVIDALDESGTAKTRCDLLRILSGKLQSSVPQITELPKNFRFIVTSRPLRDIQNAFAGAQHIRRISMDDIPPEVAERDICAYVSKKLEGLSPFGSNEFTALAKKADGLFEWARLACESIEAPPPGLSSEESFSVMVSRDPVERERLLYDMYDFILTEIMGKDKRTNSGFQQKQLAMFHSVMGQILGTAEPLSLNSLNAMRSHFESDRHKVEVMVDHMGSLLSGTTNSSTPIRPLHASFRDFLTDQSHSGEFFVDVSKVQRDLAFASLRVMQHELSFNICDLKSSYLPNSKDPGLRERVNRCISPHLSYTCRFWPAHVQATHFDPELAKEISSFFEHERLFFWLEVLSLLNALSGAVPALPLVAKWLKGHTGCESASSAAMDVQRFIQLFGRPILHSTPHLYASALPFSPVNSALSKTFSARFPNCLRVASGRDVNWTAVLTVINGHTDYVRSVAFSPDGTRIATGSYDRTVRLWDAATGQPVGEPLLGHTSVVTSVSFSPDGTRIVSGSFDETVRLWDVATRQPIGEPLLGHTESVNSVAFSRSGSRIVTGSRDKTVRLWNAATRQPVDEPLRGHTDSVNSVSFSPDETRIISGSDDNTVRLWDVATGQPAGEPLEGHTYPVISVSFSPDGTRIASSSWDVVMGKLVREPLEDHADYIGSVSFSPDGSRIVTGSASGTVQLWDVATGQPVGEPLLGHTNFVTSVSFSPDGTRIVSGSEDHTVRVWDAATGQPVAEPLRGLTNSIFSVSLSPDGTHFATGSRDGTIQLLDAATGRPVGEPLLGHIVVYSISFSPDGTRIAICSADHTVRLWDVGMRQLVGKPFRGHTRAVMSASFSPDGTRLASASNDKTVRLWVVRTGQPVGEPLRGHTDSARSVSFSPNGTCIATCFADNTIRLWDAATRQPVGEPFVGHTDTVNSISFSPDGTRIASGSNDTTIRLWDVGTGKPLGEPLEGHTNWVSSVSFSRDGTRIVSGSFDKTVRLWDAATGQPIGQPLRGHTDWVKSVSFSPDGTRIISCSDDGTVRVWYAAIGKSLHDHAEEDCSSSSPHGSCIPHPTAAIPIPNAANDDFISFSSNSTHALRDTTELLTGAPHNDRMSTFAVPEDDGWMMGPNRRLLFWVPPASRELDLGRMAHGTRWQQCY</sequence>
<dbReference type="SUPFAM" id="SSF52540">
    <property type="entry name" value="P-loop containing nucleoside triphosphate hydrolases"/>
    <property type="match status" value="1"/>
</dbReference>
<feature type="repeat" description="WD" evidence="3">
    <location>
        <begin position="733"/>
        <end position="774"/>
    </location>
</feature>